<evidence type="ECO:0000313" key="3">
    <source>
        <dbReference type="Proteomes" id="UP001596473"/>
    </source>
</evidence>
<sequence>MFSERFELVVSLAVVAMWLVITWHLFSPLVMPVTDSVLAGVQVIKNL</sequence>
<name>A0ABW2QVF0_9NEIS</name>
<reference evidence="3" key="1">
    <citation type="journal article" date="2019" name="Int. J. Syst. Evol. Microbiol.">
        <title>The Global Catalogue of Microorganisms (GCM) 10K type strain sequencing project: providing services to taxonomists for standard genome sequencing and annotation.</title>
        <authorList>
            <consortium name="The Broad Institute Genomics Platform"/>
            <consortium name="The Broad Institute Genome Sequencing Center for Infectious Disease"/>
            <person name="Wu L."/>
            <person name="Ma J."/>
        </authorList>
    </citation>
    <scope>NUCLEOTIDE SEQUENCE [LARGE SCALE GENOMIC DNA]</scope>
    <source>
        <strain evidence="3">CCUG 62945</strain>
    </source>
</reference>
<keyword evidence="1" id="KW-1133">Transmembrane helix</keyword>
<keyword evidence="1" id="KW-0812">Transmembrane</keyword>
<comment type="caution">
    <text evidence="2">The sequence shown here is derived from an EMBL/GenBank/DDBJ whole genome shotgun (WGS) entry which is preliminary data.</text>
</comment>
<proteinExistence type="predicted"/>
<keyword evidence="1" id="KW-0472">Membrane</keyword>
<protein>
    <submittedName>
        <fullName evidence="2">Uncharacterized protein</fullName>
    </submittedName>
</protein>
<feature type="transmembrane region" description="Helical" evidence="1">
    <location>
        <begin position="7"/>
        <end position="26"/>
    </location>
</feature>
<accession>A0ABW2QVF0</accession>
<dbReference type="EMBL" id="JBHTBQ010000010">
    <property type="protein sequence ID" value="MFC7419464.1"/>
    <property type="molecule type" value="Genomic_DNA"/>
</dbReference>
<dbReference type="RefSeq" id="WP_380186955.1">
    <property type="nucleotide sequence ID" value="NZ_JBHTBQ010000010.1"/>
</dbReference>
<gene>
    <name evidence="2" type="ORF">ACFQNF_06185</name>
</gene>
<organism evidence="2 3">
    <name type="scientific">Iodobacter arcticus</name>
    <dbReference type="NCBI Taxonomy" id="590593"/>
    <lineage>
        <taxon>Bacteria</taxon>
        <taxon>Pseudomonadati</taxon>
        <taxon>Pseudomonadota</taxon>
        <taxon>Betaproteobacteria</taxon>
        <taxon>Neisseriales</taxon>
        <taxon>Chitinibacteraceae</taxon>
        <taxon>Iodobacter</taxon>
    </lineage>
</organism>
<evidence type="ECO:0000256" key="1">
    <source>
        <dbReference type="SAM" id="Phobius"/>
    </source>
</evidence>
<dbReference type="Proteomes" id="UP001596473">
    <property type="component" value="Unassembled WGS sequence"/>
</dbReference>
<keyword evidence="3" id="KW-1185">Reference proteome</keyword>
<evidence type="ECO:0000313" key="2">
    <source>
        <dbReference type="EMBL" id="MFC7419464.1"/>
    </source>
</evidence>